<sequence length="163" mass="18511">MEDFFLSQIITSKEVQAALELAMPSLKAVECKISKGEDYPTHFDIDSNTHILYEIETESDSIPLFTSRLRLYNTPSANCDERQLWLAQMLSSKYQINVLVTFTHPDNPTNPFYNIVFQDGQSYLADDVETEFGCLDTKPVRVIGPYSLPVYNFDSFGKFIGAS</sequence>
<protein>
    <submittedName>
        <fullName evidence="1">Uncharacterized protein</fullName>
    </submittedName>
</protein>
<name>A0ABX2FKU1_9BACT</name>
<reference evidence="1 2" key="1">
    <citation type="submission" date="2020-05" db="EMBL/GenBank/DDBJ databases">
        <title>Genomic Encyclopedia of Type Strains, Phase IV (KMG-V): Genome sequencing to study the core and pangenomes of soil and plant-associated prokaryotes.</title>
        <authorList>
            <person name="Whitman W."/>
        </authorList>
    </citation>
    <scope>NUCLEOTIDE SEQUENCE [LARGE SCALE GENOMIC DNA]</scope>
    <source>
        <strain evidence="1 2">9A</strain>
    </source>
</reference>
<gene>
    <name evidence="1" type="ORF">HNP98_000560</name>
</gene>
<dbReference type="Proteomes" id="UP000779507">
    <property type="component" value="Unassembled WGS sequence"/>
</dbReference>
<evidence type="ECO:0000313" key="1">
    <source>
        <dbReference type="EMBL" id="NRT17753.1"/>
    </source>
</evidence>
<keyword evidence="2" id="KW-1185">Reference proteome</keyword>
<proteinExistence type="predicted"/>
<dbReference type="RefSeq" id="WP_173808527.1">
    <property type="nucleotide sequence ID" value="NZ_JABSNP010000002.1"/>
</dbReference>
<evidence type="ECO:0000313" key="2">
    <source>
        <dbReference type="Proteomes" id="UP000779507"/>
    </source>
</evidence>
<comment type="caution">
    <text evidence="1">The sequence shown here is derived from an EMBL/GenBank/DDBJ whole genome shotgun (WGS) entry which is preliminary data.</text>
</comment>
<organism evidence="1 2">
    <name type="scientific">Hymenobacter caeli</name>
    <dbReference type="NCBI Taxonomy" id="2735894"/>
    <lineage>
        <taxon>Bacteria</taxon>
        <taxon>Pseudomonadati</taxon>
        <taxon>Bacteroidota</taxon>
        <taxon>Cytophagia</taxon>
        <taxon>Cytophagales</taxon>
        <taxon>Hymenobacteraceae</taxon>
        <taxon>Hymenobacter</taxon>
    </lineage>
</organism>
<accession>A0ABX2FKU1</accession>
<dbReference type="EMBL" id="JABSNP010000002">
    <property type="protein sequence ID" value="NRT17753.1"/>
    <property type="molecule type" value="Genomic_DNA"/>
</dbReference>